<keyword evidence="3" id="KW-0472">Membrane</keyword>
<keyword evidence="1 2" id="KW-0443">Lipid metabolism</keyword>
<accession>A0ABT3PZF2</accession>
<evidence type="ECO:0000256" key="1">
    <source>
        <dbReference type="ARBA" id="ARBA00023098"/>
    </source>
</evidence>
<dbReference type="Proteomes" id="UP001207337">
    <property type="component" value="Unassembled WGS sequence"/>
</dbReference>
<keyword evidence="3" id="KW-1133">Transmembrane helix</keyword>
<comment type="caution">
    <text evidence="5">The sequence shown here is derived from an EMBL/GenBank/DDBJ whole genome shotgun (WGS) entry which is preliminary data.</text>
</comment>
<dbReference type="PROSITE" id="PS51635">
    <property type="entry name" value="PNPLA"/>
    <property type="match status" value="1"/>
</dbReference>
<name>A0ABT3PZF2_9BACT</name>
<evidence type="ECO:0000259" key="4">
    <source>
        <dbReference type="PROSITE" id="PS51635"/>
    </source>
</evidence>
<sequence length="568" mass="64170">MPPEQENRTFEIGLVMAGAVSAGAYTAGVIDFLLQALEEWQKAKDAGEGSAPIHDVKIKVISGASAGGMTGAIFTAMMNEEFSHITSLPGKEPTRDEINRNKLYKSWVDDIDIRDLLENSDLKERNSSVKSLLDSSVLDEIAESAVSFSPTQEWKPYISKPFHLYLTLTNLQGVPYDIQFQGNTGRGHSISQHTDFLHFVLSQNNPELKEAEWLDPGNSNTKNWHLLKRTALATGAFPGGLAPRQLQRNFDHYEFRSWPVPQRPKESDGAAECVRMVNIKPAWPADHTDRFNFLSVDGGVMDNEPMELARRTLAGKQGFNPRKPESAERAVIMIDPFPSEKKTEMKSQEELENYDIVSIFTELFGSLMSQARFKPDELMLANSDSIYSRYLVAPTRRNPDGTKANYPIASGFLNGFGGFFSKKFRMHDFQLGRRNCQQFLRNYLSIPVDKARQNPVFADYTEADFERFSFQKDGTDIIPLIPLMGSAKEEVFPLGWNTLKLGSRELEELKSLISNRTKVVINRLIEQYVDDGFTRWLAKRIAGLKRGKIVDAIMEKINTDLEEFDLKS</sequence>
<dbReference type="SUPFAM" id="SSF52151">
    <property type="entry name" value="FabD/lysophospholipase-like"/>
    <property type="match status" value="1"/>
</dbReference>
<feature type="transmembrane region" description="Helical" evidence="3">
    <location>
        <begin position="12"/>
        <end position="34"/>
    </location>
</feature>
<evidence type="ECO:0000256" key="3">
    <source>
        <dbReference type="SAM" id="Phobius"/>
    </source>
</evidence>
<keyword evidence="2" id="KW-0378">Hydrolase</keyword>
<reference evidence="5 6" key="1">
    <citation type="submission" date="2021-11" db="EMBL/GenBank/DDBJ databases">
        <title>Aliifidinibius sp. nov., a new bacterium isolated from saline soil.</title>
        <authorList>
            <person name="Galisteo C."/>
            <person name="De La Haba R."/>
            <person name="Sanchez-Porro C."/>
            <person name="Ventosa A."/>
        </authorList>
    </citation>
    <scope>NUCLEOTIDE SEQUENCE [LARGE SCALE GENOMIC DNA]</scope>
    <source>
        <strain evidence="5 6">KACC 190600</strain>
    </source>
</reference>
<keyword evidence="6" id="KW-1185">Reference proteome</keyword>
<feature type="domain" description="PNPLA" evidence="4">
    <location>
        <begin position="14"/>
        <end position="310"/>
    </location>
</feature>
<proteinExistence type="predicted"/>
<dbReference type="InterPro" id="IPR016035">
    <property type="entry name" value="Acyl_Trfase/lysoPLipase"/>
</dbReference>
<protein>
    <submittedName>
        <fullName evidence="5">Patatin-like phospholipase family protein</fullName>
    </submittedName>
</protein>
<evidence type="ECO:0000313" key="6">
    <source>
        <dbReference type="Proteomes" id="UP001207337"/>
    </source>
</evidence>
<gene>
    <name evidence="5" type="ORF">LQ318_09865</name>
</gene>
<dbReference type="Pfam" id="PF01734">
    <property type="entry name" value="Patatin"/>
    <property type="match status" value="1"/>
</dbReference>
<feature type="active site" description="Proton acceptor" evidence="2">
    <location>
        <position position="297"/>
    </location>
</feature>
<feature type="short sequence motif" description="GXSXG" evidence="2">
    <location>
        <begin position="63"/>
        <end position="67"/>
    </location>
</feature>
<dbReference type="EMBL" id="JAJNDC010000002">
    <property type="protein sequence ID" value="MCW9713211.1"/>
    <property type="molecule type" value="Genomic_DNA"/>
</dbReference>
<organism evidence="5 6">
    <name type="scientific">Fodinibius salicampi</name>
    <dbReference type="NCBI Taxonomy" id="1920655"/>
    <lineage>
        <taxon>Bacteria</taxon>
        <taxon>Pseudomonadati</taxon>
        <taxon>Balneolota</taxon>
        <taxon>Balneolia</taxon>
        <taxon>Balneolales</taxon>
        <taxon>Balneolaceae</taxon>
        <taxon>Fodinibius</taxon>
    </lineage>
</organism>
<keyword evidence="3" id="KW-0812">Transmembrane</keyword>
<feature type="short sequence motif" description="DGA/G" evidence="2">
    <location>
        <begin position="297"/>
        <end position="299"/>
    </location>
</feature>
<dbReference type="InterPro" id="IPR002641">
    <property type="entry name" value="PNPLA_dom"/>
</dbReference>
<dbReference type="Gene3D" id="3.40.1090.10">
    <property type="entry name" value="Cytosolic phospholipase A2 catalytic domain"/>
    <property type="match status" value="1"/>
</dbReference>
<evidence type="ECO:0000313" key="5">
    <source>
        <dbReference type="EMBL" id="MCW9713211.1"/>
    </source>
</evidence>
<comment type="caution">
    <text evidence="2">Lacks conserved residue(s) required for the propagation of feature annotation.</text>
</comment>
<dbReference type="RefSeq" id="WP_265789736.1">
    <property type="nucleotide sequence ID" value="NZ_BAABRS010000002.1"/>
</dbReference>
<keyword evidence="2" id="KW-0442">Lipid degradation</keyword>
<evidence type="ECO:0000256" key="2">
    <source>
        <dbReference type="PROSITE-ProRule" id="PRU01161"/>
    </source>
</evidence>
<feature type="active site" description="Nucleophile" evidence="2">
    <location>
        <position position="65"/>
    </location>
</feature>